<evidence type="ECO:0000313" key="3">
    <source>
        <dbReference type="Proteomes" id="UP001223261"/>
    </source>
</evidence>
<dbReference type="EMBL" id="CP118848">
    <property type="protein sequence ID" value="WHI60997.1"/>
    <property type="molecule type" value="Genomic_DNA"/>
</dbReference>
<name>A0AAX3W7T3_MAMLE</name>
<feature type="transmembrane region" description="Helical" evidence="1">
    <location>
        <begin position="6"/>
        <end position="24"/>
    </location>
</feature>
<protein>
    <submittedName>
        <fullName evidence="2">Uncharacterized protein</fullName>
    </submittedName>
</protein>
<gene>
    <name evidence="2" type="ORF">PYH69_05035</name>
</gene>
<reference evidence="2" key="1">
    <citation type="journal article" date="2023" name="Antibiotics">
        <title>Prevalence and Molecular Characterization of Methicillin-Resistant Staphylococci (MRS) and Mammaliicocci (MRM) in Dromedary Camels from Algeria: First Detection of SCCmec-mecC Hybrid in Methicillin-Resistant Mammaliicoccus lentus.</title>
        <authorList>
            <person name="Belhout C."/>
            <person name="Boyen F."/>
            <person name="Vereecke N."/>
            <person name="Theuns S."/>
            <person name="Taibi N."/>
            <person name="Stegger M."/>
            <person name="de la Fe-Rodriguez P.Y."/>
            <person name="Bouayad L."/>
            <person name="Elgroud R."/>
            <person name="Butaye P."/>
        </authorList>
    </citation>
    <scope>NUCLEOTIDE SEQUENCE</scope>
    <source>
        <strain evidence="2">7048</strain>
    </source>
</reference>
<keyword evidence="1" id="KW-0812">Transmembrane</keyword>
<dbReference type="AlphaFoldDB" id="A0AAX3W7T3"/>
<keyword evidence="1" id="KW-0472">Membrane</keyword>
<evidence type="ECO:0000313" key="2">
    <source>
        <dbReference type="EMBL" id="WHI60997.1"/>
    </source>
</evidence>
<evidence type="ECO:0000256" key="1">
    <source>
        <dbReference type="SAM" id="Phobius"/>
    </source>
</evidence>
<dbReference type="Proteomes" id="UP001223261">
    <property type="component" value="Chromosome"/>
</dbReference>
<keyword evidence="1" id="KW-1133">Transmembrane helix</keyword>
<organism evidence="2 3">
    <name type="scientific">Mammaliicoccus lentus</name>
    <name type="common">Staphylococcus lentus</name>
    <dbReference type="NCBI Taxonomy" id="42858"/>
    <lineage>
        <taxon>Bacteria</taxon>
        <taxon>Bacillati</taxon>
        <taxon>Bacillota</taxon>
        <taxon>Bacilli</taxon>
        <taxon>Bacillales</taxon>
        <taxon>Staphylococcaceae</taxon>
        <taxon>Mammaliicoccus</taxon>
    </lineage>
</organism>
<accession>A0AAX3W7T3</accession>
<dbReference type="RefSeq" id="WP_282862803.1">
    <property type="nucleotide sequence ID" value="NZ_CP118848.1"/>
</dbReference>
<sequence length="74" mass="8533">MKNILLILMSLIIVALIVYISLNIKCSKVEEQQSKPIASTQKKKVKQKIKIALLIKKLTNEKMMSQYIKMSMHT</sequence>
<proteinExistence type="predicted"/>